<dbReference type="Pfam" id="PF19051">
    <property type="entry name" value="GFO_IDH_MocA_C2"/>
    <property type="match status" value="1"/>
</dbReference>
<dbReference type="PANTHER" id="PTHR43818:SF10">
    <property type="entry name" value="NADH-DEPENDENT DEHYDROGENASE-RELATED"/>
    <property type="match status" value="1"/>
</dbReference>
<dbReference type="PANTHER" id="PTHR43818">
    <property type="entry name" value="BCDNA.GH03377"/>
    <property type="match status" value="1"/>
</dbReference>
<dbReference type="Gene3D" id="3.40.50.720">
    <property type="entry name" value="NAD(P)-binding Rossmann-like Domain"/>
    <property type="match status" value="1"/>
</dbReference>
<dbReference type="SUPFAM" id="SSF55347">
    <property type="entry name" value="Glyceraldehyde-3-phosphate dehydrogenase-like, C-terminal domain"/>
    <property type="match status" value="1"/>
</dbReference>
<dbReference type="Gene3D" id="3.30.360.10">
    <property type="entry name" value="Dihydrodipicolinate Reductase, domain 2"/>
    <property type="match status" value="1"/>
</dbReference>
<feature type="domain" description="Gfo/Idh/MocA-like oxidoreductase N-terminal" evidence="2">
    <location>
        <begin position="36"/>
        <end position="155"/>
    </location>
</feature>
<evidence type="ECO:0000313" key="5">
    <source>
        <dbReference type="Proteomes" id="UP000617628"/>
    </source>
</evidence>
<dbReference type="InterPro" id="IPR043906">
    <property type="entry name" value="Gfo/Idh/MocA_OxRdtase_bact_C"/>
</dbReference>
<dbReference type="RefSeq" id="WP_200354198.1">
    <property type="nucleotide sequence ID" value="NZ_JAENIL010000005.1"/>
</dbReference>
<keyword evidence="1" id="KW-0732">Signal</keyword>
<dbReference type="InterPro" id="IPR050463">
    <property type="entry name" value="Gfo/Idh/MocA_oxidrdct_glycsds"/>
</dbReference>
<reference evidence="4" key="1">
    <citation type="submission" date="2021-01" db="EMBL/GenBank/DDBJ databases">
        <title>Modified the classification status of verrucomicrobia.</title>
        <authorList>
            <person name="Feng X."/>
        </authorList>
    </citation>
    <scope>NUCLEOTIDE SEQUENCE</scope>
    <source>
        <strain evidence="4">KCTC 13126</strain>
    </source>
</reference>
<dbReference type="Proteomes" id="UP000617628">
    <property type="component" value="Unassembled WGS sequence"/>
</dbReference>
<accession>A0A934RX38</accession>
<feature type="domain" description="Gfo/Idh/MocA-like oxidoreductase bacterial type C-terminal" evidence="3">
    <location>
        <begin position="201"/>
        <end position="254"/>
    </location>
</feature>
<name>A0A934RX38_9BACT</name>
<gene>
    <name evidence="4" type="ORF">JIN87_03820</name>
</gene>
<feature type="signal peptide" evidence="1">
    <location>
        <begin position="1"/>
        <end position="29"/>
    </location>
</feature>
<evidence type="ECO:0000256" key="1">
    <source>
        <dbReference type="SAM" id="SignalP"/>
    </source>
</evidence>
<organism evidence="4 5">
    <name type="scientific">Pelagicoccus mobilis</name>
    <dbReference type="NCBI Taxonomy" id="415221"/>
    <lineage>
        <taxon>Bacteria</taxon>
        <taxon>Pseudomonadati</taxon>
        <taxon>Verrucomicrobiota</taxon>
        <taxon>Opitutia</taxon>
        <taxon>Puniceicoccales</taxon>
        <taxon>Pelagicoccaceae</taxon>
        <taxon>Pelagicoccus</taxon>
    </lineage>
</organism>
<sequence>MSNHLTRRQAIKGLASVAAFSILPSSSFAKSAPDKLRIAQIGVGNQGFGNLNNLLRLKNAEVVALADVDSNFLGKASTLVPKAQTYRDYRVLFDKMADQIDAVLVSTPDHMHAPIAMAAMDAGKHVYCEKPLAHNVVENRELRIKAEETELVTQLGIQVSASIGQRMTVEYLRNGIIGKVSEVHVWSNKAWGLSTSDYPNPTAPVPDTLDWNLWLGVAKERPFRKDTFHPFAWRRLLDFGTGTLGDMGVHIFDTPYRALELGDPLSVRTQCKNFNNIAHPEGTVTEYQFPATRFTTEKLKWTWYDGKYAPPKIEGLELEEGNEMPDQGCVLVGEKGMLMMPHQAAPQTFPKELIRSVPRPKIKPRNHHGEWVDACLGKGKTNSPFSYGGPLCETLQIGVVASRFPGETLEWDPEAMRIKNIKEANQYLSREYREF</sequence>
<dbReference type="InterPro" id="IPR036291">
    <property type="entry name" value="NAD(P)-bd_dom_sf"/>
</dbReference>
<dbReference type="InterPro" id="IPR000683">
    <property type="entry name" value="Gfo/Idh/MocA-like_OxRdtase_N"/>
</dbReference>
<feature type="chain" id="PRO_5036691763" evidence="1">
    <location>
        <begin position="30"/>
        <end position="435"/>
    </location>
</feature>
<evidence type="ECO:0000259" key="3">
    <source>
        <dbReference type="Pfam" id="PF19051"/>
    </source>
</evidence>
<protein>
    <submittedName>
        <fullName evidence="4">Gfo/Idh/MocA family oxidoreductase</fullName>
    </submittedName>
</protein>
<dbReference type="EMBL" id="JAENIL010000005">
    <property type="protein sequence ID" value="MBK1875982.1"/>
    <property type="molecule type" value="Genomic_DNA"/>
</dbReference>
<dbReference type="PROSITE" id="PS51318">
    <property type="entry name" value="TAT"/>
    <property type="match status" value="1"/>
</dbReference>
<dbReference type="InterPro" id="IPR006311">
    <property type="entry name" value="TAT_signal"/>
</dbReference>
<evidence type="ECO:0000313" key="4">
    <source>
        <dbReference type="EMBL" id="MBK1875982.1"/>
    </source>
</evidence>
<dbReference type="GO" id="GO:0000166">
    <property type="term" value="F:nucleotide binding"/>
    <property type="evidence" value="ECO:0007669"/>
    <property type="project" value="InterPro"/>
</dbReference>
<dbReference type="AlphaFoldDB" id="A0A934RX38"/>
<keyword evidence="5" id="KW-1185">Reference proteome</keyword>
<dbReference type="Pfam" id="PF01408">
    <property type="entry name" value="GFO_IDH_MocA"/>
    <property type="match status" value="1"/>
</dbReference>
<dbReference type="SUPFAM" id="SSF51735">
    <property type="entry name" value="NAD(P)-binding Rossmann-fold domains"/>
    <property type="match status" value="1"/>
</dbReference>
<comment type="caution">
    <text evidence="4">The sequence shown here is derived from an EMBL/GenBank/DDBJ whole genome shotgun (WGS) entry which is preliminary data.</text>
</comment>
<evidence type="ECO:0000259" key="2">
    <source>
        <dbReference type="Pfam" id="PF01408"/>
    </source>
</evidence>
<proteinExistence type="predicted"/>